<organism evidence="1 2">
    <name type="scientific">Xenorhabdus szentirmaii DSM 16338</name>
    <dbReference type="NCBI Taxonomy" id="1427518"/>
    <lineage>
        <taxon>Bacteria</taxon>
        <taxon>Pseudomonadati</taxon>
        <taxon>Pseudomonadota</taxon>
        <taxon>Gammaproteobacteria</taxon>
        <taxon>Enterobacterales</taxon>
        <taxon>Morganellaceae</taxon>
        <taxon>Xenorhabdus</taxon>
    </lineage>
</organism>
<gene>
    <name evidence="1" type="ORF">XSR1_410009</name>
</gene>
<dbReference type="Proteomes" id="UP000019202">
    <property type="component" value="Unassembled WGS sequence"/>
</dbReference>
<sequence>MPTLWRHDAKTHGENNAVLGLHPLPGVQGDAECQRGDRFPKKPAGKFVGMKIGLLIDPISGCFKNHAVFSRKLP</sequence>
<proteinExistence type="predicted"/>
<accession>W1J2A8</accession>
<keyword evidence="2" id="KW-1185">Reference proteome</keyword>
<protein>
    <submittedName>
        <fullName evidence="1">Uncharacterized protein</fullName>
    </submittedName>
</protein>
<evidence type="ECO:0000313" key="1">
    <source>
        <dbReference type="EMBL" id="CDL84203.1"/>
    </source>
</evidence>
<reference evidence="1" key="1">
    <citation type="submission" date="2013-11" db="EMBL/GenBank/DDBJ databases">
        <title>Draft genome sequence and annotation of the entomopathogenic bacteria, Xenorhabdus cabanillasi strain JM26 and Xenorhabdus szentirmai strain DSM 16338.</title>
        <authorList>
            <person name="Gualtieri M."/>
            <person name="Ogier J.C."/>
            <person name="Pages S."/>
            <person name="Givaudan A."/>
            <person name="Gaudriault S."/>
        </authorList>
    </citation>
    <scope>NUCLEOTIDE SEQUENCE [LARGE SCALE GENOMIC DNA]</scope>
    <source>
        <strain evidence="1">DSM 16338</strain>
    </source>
</reference>
<name>W1J2A8_9GAMM</name>
<comment type="caution">
    <text evidence="1">The sequence shown here is derived from an EMBL/GenBank/DDBJ whole genome shotgun (WGS) entry which is preliminary data.</text>
</comment>
<evidence type="ECO:0000313" key="2">
    <source>
        <dbReference type="Proteomes" id="UP000019202"/>
    </source>
</evidence>
<dbReference type="EMBL" id="CBXF010000101">
    <property type="protein sequence ID" value="CDL84203.1"/>
    <property type="molecule type" value="Genomic_DNA"/>
</dbReference>
<dbReference type="AlphaFoldDB" id="W1J2A8"/>